<sequence>MGLRKALRWGCFGALGVLVGCGGMDDGRAPDESPGQGQMDAEVTAAATAESPPDGVEAAPTLTLHDTHQVQATPPVRPPPAKFQPGFHQALRLSGGVGSVTTYRLKVPVGRAGSRVRVTFRSGDGSMTVQRATVAKAGANGALASAPVTLTFSGQAGFTANARTLVTSDPVDFPVGFRDELALSFEVKGSVAQSMIDAFPDSWMRSGAYATTQGALGGQQWQKSLAVATVDVEGAPGRAFVAIGDSITEGYMDTFNDTRDAWPALVEKQLGVPVVNSGVSGQGFWDANIQLPQEVLALQGVTDCIVLLGTNDLGATDMNVEKLQQRMTQLLDQLQPMCRLWVSTLLPKEKTNEGSYDAVKTQRKAFNEWVRKLTRADVIDLEAVMRQPANADLFKDGLEVDGIHPSAEGHRVMADEVVRTLKAKGGL</sequence>
<dbReference type="InterPro" id="IPR036514">
    <property type="entry name" value="SGNH_hydro_sf"/>
</dbReference>
<proteinExistence type="predicted"/>
<dbReference type="Pfam" id="PF13472">
    <property type="entry name" value="Lipase_GDSL_2"/>
    <property type="match status" value="1"/>
</dbReference>
<accession>A0A3A8PY13</accession>
<evidence type="ECO:0000259" key="2">
    <source>
        <dbReference type="Pfam" id="PF13472"/>
    </source>
</evidence>
<name>A0A3A8PY13_9BACT</name>
<dbReference type="Gene3D" id="3.40.50.1110">
    <property type="entry name" value="SGNH hydrolase"/>
    <property type="match status" value="1"/>
</dbReference>
<protein>
    <submittedName>
        <fullName evidence="3">SGNH/GDSL hydrolase family protein</fullName>
    </submittedName>
</protein>
<dbReference type="PANTHER" id="PTHR43784">
    <property type="entry name" value="GDSL-LIKE LIPASE/ACYLHYDROLASE, PUTATIVE (AFU_ORTHOLOGUE AFUA_2G00820)-RELATED"/>
    <property type="match status" value="1"/>
</dbReference>
<dbReference type="EMBL" id="RAWM01000132">
    <property type="protein sequence ID" value="RKH61253.1"/>
    <property type="molecule type" value="Genomic_DNA"/>
</dbReference>
<feature type="region of interest" description="Disordered" evidence="1">
    <location>
        <begin position="27"/>
        <end position="55"/>
    </location>
</feature>
<feature type="domain" description="SGNH hydrolase-type esterase" evidence="2">
    <location>
        <begin position="242"/>
        <end position="412"/>
    </location>
</feature>
<keyword evidence="4" id="KW-1185">Reference proteome</keyword>
<dbReference type="OrthoDB" id="9786188at2"/>
<dbReference type="InterPro" id="IPR013830">
    <property type="entry name" value="SGNH_hydro"/>
</dbReference>
<dbReference type="Proteomes" id="UP000282656">
    <property type="component" value="Unassembled WGS sequence"/>
</dbReference>
<dbReference type="GO" id="GO:0016788">
    <property type="term" value="F:hydrolase activity, acting on ester bonds"/>
    <property type="evidence" value="ECO:0007669"/>
    <property type="project" value="UniProtKB-ARBA"/>
</dbReference>
<keyword evidence="3" id="KW-0378">Hydrolase</keyword>
<gene>
    <name evidence="3" type="ORF">D7X96_32025</name>
</gene>
<dbReference type="RefSeq" id="WP_120551356.1">
    <property type="nucleotide sequence ID" value="NZ_RAWM01000132.1"/>
</dbReference>
<comment type="caution">
    <text evidence="3">The sequence shown here is derived from an EMBL/GenBank/DDBJ whole genome shotgun (WGS) entry which is preliminary data.</text>
</comment>
<dbReference type="InterPro" id="IPR053140">
    <property type="entry name" value="GDSL_Rv0518-like"/>
</dbReference>
<dbReference type="AlphaFoldDB" id="A0A3A8PY13"/>
<dbReference type="SUPFAM" id="SSF52266">
    <property type="entry name" value="SGNH hydrolase"/>
    <property type="match status" value="1"/>
</dbReference>
<dbReference type="PROSITE" id="PS51257">
    <property type="entry name" value="PROKAR_LIPOPROTEIN"/>
    <property type="match status" value="1"/>
</dbReference>
<dbReference type="PANTHER" id="PTHR43784:SF2">
    <property type="entry name" value="GDSL-LIKE LIPASE_ACYLHYDROLASE, PUTATIVE (AFU_ORTHOLOGUE AFUA_2G00820)-RELATED"/>
    <property type="match status" value="1"/>
</dbReference>
<reference evidence="4" key="1">
    <citation type="submission" date="2018-09" db="EMBL/GenBank/DDBJ databases">
        <authorList>
            <person name="Livingstone P.G."/>
            <person name="Whitworth D.E."/>
        </authorList>
    </citation>
    <scope>NUCLEOTIDE SEQUENCE [LARGE SCALE GENOMIC DNA]</scope>
    <source>
        <strain evidence="4">AB047A</strain>
    </source>
</reference>
<organism evidence="3 4">
    <name type="scientific">Corallococcus interemptor</name>
    <dbReference type="NCBI Taxonomy" id="2316720"/>
    <lineage>
        <taxon>Bacteria</taxon>
        <taxon>Pseudomonadati</taxon>
        <taxon>Myxococcota</taxon>
        <taxon>Myxococcia</taxon>
        <taxon>Myxococcales</taxon>
        <taxon>Cystobacterineae</taxon>
        <taxon>Myxococcaceae</taxon>
        <taxon>Corallococcus</taxon>
    </lineage>
</organism>
<evidence type="ECO:0000256" key="1">
    <source>
        <dbReference type="SAM" id="MobiDB-lite"/>
    </source>
</evidence>
<evidence type="ECO:0000313" key="3">
    <source>
        <dbReference type="EMBL" id="RKH61253.1"/>
    </source>
</evidence>
<evidence type="ECO:0000313" key="4">
    <source>
        <dbReference type="Proteomes" id="UP000282656"/>
    </source>
</evidence>
<dbReference type="CDD" id="cd00229">
    <property type="entry name" value="SGNH_hydrolase"/>
    <property type="match status" value="1"/>
</dbReference>